<dbReference type="Proteomes" id="UP000824262">
    <property type="component" value="Unassembled WGS sequence"/>
</dbReference>
<proteinExistence type="predicted"/>
<dbReference type="InterPro" id="IPR007169">
    <property type="entry name" value="RemA-like"/>
</dbReference>
<name>A0A9D0ZDU6_9FIRM</name>
<comment type="caution">
    <text evidence="1">The sequence shown here is derived from an EMBL/GenBank/DDBJ whole genome shotgun (WGS) entry which is preliminary data.</text>
</comment>
<dbReference type="AlphaFoldDB" id="A0A9D0ZDU6"/>
<reference evidence="1" key="1">
    <citation type="submission" date="2020-10" db="EMBL/GenBank/DDBJ databases">
        <authorList>
            <person name="Gilroy R."/>
        </authorList>
    </citation>
    <scope>NUCLEOTIDE SEQUENCE</scope>
    <source>
        <strain evidence="1">ChiBcolR7-354</strain>
    </source>
</reference>
<accession>A0A9D0ZDU6</accession>
<protein>
    <submittedName>
        <fullName evidence="1">DUF370 domain-containing protein</fullName>
    </submittedName>
</protein>
<gene>
    <name evidence="1" type="ORF">IAB77_05150</name>
</gene>
<dbReference type="NCBIfam" id="NF046065">
    <property type="entry name" value="MtxRegRemB"/>
    <property type="match status" value="1"/>
</dbReference>
<dbReference type="EMBL" id="DVGA01000049">
    <property type="protein sequence ID" value="HIQ78628.1"/>
    <property type="molecule type" value="Genomic_DNA"/>
</dbReference>
<sequence length="82" mass="9046">MSGTYLHIGGQYVVLRSSVAGIFDIDNTTSSRWTREMLASAEKNGEVINAAEDLPRSFVLCEEGGVRRVYLSQLSPAALQRR</sequence>
<evidence type="ECO:0000313" key="1">
    <source>
        <dbReference type="EMBL" id="HIQ78628.1"/>
    </source>
</evidence>
<organism evidence="1 2">
    <name type="scientific">Candidatus Scatomorpha intestinavium</name>
    <dbReference type="NCBI Taxonomy" id="2840922"/>
    <lineage>
        <taxon>Bacteria</taxon>
        <taxon>Bacillati</taxon>
        <taxon>Bacillota</taxon>
        <taxon>Clostridia</taxon>
        <taxon>Eubacteriales</taxon>
        <taxon>Candidatus Scatomorpha</taxon>
    </lineage>
</organism>
<evidence type="ECO:0000313" key="2">
    <source>
        <dbReference type="Proteomes" id="UP000824262"/>
    </source>
</evidence>
<reference evidence="1" key="2">
    <citation type="journal article" date="2021" name="PeerJ">
        <title>Extensive microbial diversity within the chicken gut microbiome revealed by metagenomics and culture.</title>
        <authorList>
            <person name="Gilroy R."/>
            <person name="Ravi A."/>
            <person name="Getino M."/>
            <person name="Pursley I."/>
            <person name="Horton D.L."/>
            <person name="Alikhan N.F."/>
            <person name="Baker D."/>
            <person name="Gharbi K."/>
            <person name="Hall N."/>
            <person name="Watson M."/>
            <person name="Adriaenssens E.M."/>
            <person name="Foster-Nyarko E."/>
            <person name="Jarju S."/>
            <person name="Secka A."/>
            <person name="Antonio M."/>
            <person name="Oren A."/>
            <person name="Chaudhuri R.R."/>
            <person name="La Ragione R."/>
            <person name="Hildebrand F."/>
            <person name="Pallen M.J."/>
        </authorList>
    </citation>
    <scope>NUCLEOTIDE SEQUENCE</scope>
    <source>
        <strain evidence="1">ChiBcolR7-354</strain>
    </source>
</reference>
<dbReference type="Pfam" id="PF04025">
    <property type="entry name" value="RemA-like"/>
    <property type="match status" value="1"/>
</dbReference>